<dbReference type="GeneID" id="106013145"/>
<protein>
    <submittedName>
        <fullName evidence="3">Uncharacterized protein LOC106013145</fullName>
    </submittedName>
</protein>
<sequence length="188" mass="20869">MHQAFEHCGQHCREPAPTDSLASMCWPLIQQSQPLRAVETSAMSPYAPAADVTWPVSEPWRRNLGQPRCGGAGRCQGDARRCNSKYRYGVDDVGQCPSASSCRSSFSCNPCPADCPNPCPDSRDCNRLTTRCFEWPKPKGGACPVEDSNRDFRPPRPDLNRHDTQPERCPTCNRVVVDMACGPMGYNY</sequence>
<dbReference type="Proteomes" id="UP000694888">
    <property type="component" value="Unplaced"/>
</dbReference>
<evidence type="ECO:0000313" key="3">
    <source>
        <dbReference type="RefSeq" id="XP_012943560.1"/>
    </source>
</evidence>
<accession>A0ABM1A9S8</accession>
<keyword evidence="2" id="KW-1185">Reference proteome</keyword>
<feature type="compositionally biased region" description="Basic and acidic residues" evidence="1">
    <location>
        <begin position="147"/>
        <end position="164"/>
    </location>
</feature>
<feature type="region of interest" description="Disordered" evidence="1">
    <location>
        <begin position="145"/>
        <end position="164"/>
    </location>
</feature>
<gene>
    <name evidence="3" type="primary">LOC106013145</name>
</gene>
<reference evidence="3" key="1">
    <citation type="submission" date="2025-08" db="UniProtKB">
        <authorList>
            <consortium name="RefSeq"/>
        </authorList>
    </citation>
    <scope>IDENTIFICATION</scope>
</reference>
<dbReference type="RefSeq" id="XP_012943560.1">
    <property type="nucleotide sequence ID" value="XM_013088106.1"/>
</dbReference>
<proteinExistence type="predicted"/>
<evidence type="ECO:0000256" key="1">
    <source>
        <dbReference type="SAM" id="MobiDB-lite"/>
    </source>
</evidence>
<evidence type="ECO:0000313" key="2">
    <source>
        <dbReference type="Proteomes" id="UP000694888"/>
    </source>
</evidence>
<organism evidence="2 3">
    <name type="scientific">Aplysia californica</name>
    <name type="common">California sea hare</name>
    <dbReference type="NCBI Taxonomy" id="6500"/>
    <lineage>
        <taxon>Eukaryota</taxon>
        <taxon>Metazoa</taxon>
        <taxon>Spiralia</taxon>
        <taxon>Lophotrochozoa</taxon>
        <taxon>Mollusca</taxon>
        <taxon>Gastropoda</taxon>
        <taxon>Heterobranchia</taxon>
        <taxon>Euthyneura</taxon>
        <taxon>Tectipleura</taxon>
        <taxon>Aplysiida</taxon>
        <taxon>Aplysioidea</taxon>
        <taxon>Aplysiidae</taxon>
        <taxon>Aplysia</taxon>
    </lineage>
</organism>
<name>A0ABM1A9S8_APLCA</name>